<keyword evidence="8" id="KW-1185">Reference proteome</keyword>
<evidence type="ECO:0000256" key="1">
    <source>
        <dbReference type="ARBA" id="ARBA00009437"/>
    </source>
</evidence>
<dbReference type="Pfam" id="PF03466">
    <property type="entry name" value="LysR_substrate"/>
    <property type="match status" value="1"/>
</dbReference>
<keyword evidence="3 7" id="KW-0238">DNA-binding</keyword>
<gene>
    <name evidence="7" type="ORF">DES51_12510</name>
    <name evidence="6" type="ORF">MQE39_08295</name>
</gene>
<dbReference type="PRINTS" id="PR00039">
    <property type="entry name" value="HTHLYSR"/>
</dbReference>
<dbReference type="GO" id="GO:0032993">
    <property type="term" value="C:protein-DNA complex"/>
    <property type="evidence" value="ECO:0007669"/>
    <property type="project" value="TreeGrafter"/>
</dbReference>
<dbReference type="STRING" id="1034346.GCA_000313565_02268"/>
<dbReference type="InterPro" id="IPR005119">
    <property type="entry name" value="LysR_subst-bd"/>
</dbReference>
<dbReference type="RefSeq" id="WP_022938571.1">
    <property type="nucleotide sequence ID" value="NZ_BAABZA010000005.1"/>
</dbReference>
<dbReference type="Pfam" id="PF00126">
    <property type="entry name" value="HTH_1"/>
    <property type="match status" value="1"/>
</dbReference>
<dbReference type="EMBL" id="JALDAW010000013">
    <property type="protein sequence ID" value="MDY5168116.1"/>
    <property type="molecule type" value="Genomic_DNA"/>
</dbReference>
<dbReference type="SUPFAM" id="SSF46785">
    <property type="entry name" value="Winged helix' DNA-binding domain"/>
    <property type="match status" value="1"/>
</dbReference>
<sequence length="294" mass="33624">MNLNQLYYFTVLAKHQHYTRASEELHISQPTLSKAISALESELNVFLFKKQGRNVVLTKQGRQYNEYVKVALQEISKGNEYLRKELSGDGAQLDLGFITSLSMDFIPELIEGFIRQEKKPVFFSLKENVSQELIRGLKNEEYDVVFCTPDDLEKDISFTPIVKQSFVFACLPNHPLANRSSITMAEAGHERYVAHSPESAIHHILLTIFTELNIVPSIVSEANEDQAILSLVKAGVGCAIMTDSLNIRKFKNIVFIPIEHPYERKVCMAVMKNQEKSEIVKRFIHYVTKHINNY</sequence>
<comment type="caution">
    <text evidence="7">The sequence shown here is derived from an EMBL/GenBank/DDBJ whole genome shotgun (WGS) entry which is preliminary data.</text>
</comment>
<evidence type="ECO:0000256" key="4">
    <source>
        <dbReference type="ARBA" id="ARBA00023163"/>
    </source>
</evidence>
<dbReference type="InterPro" id="IPR000847">
    <property type="entry name" value="LysR_HTH_N"/>
</dbReference>
<dbReference type="GO" id="GO:0003700">
    <property type="term" value="F:DNA-binding transcription factor activity"/>
    <property type="evidence" value="ECO:0007669"/>
    <property type="project" value="InterPro"/>
</dbReference>
<dbReference type="AlphaFoldDB" id="A0A2V2EZH7"/>
<dbReference type="PANTHER" id="PTHR30346">
    <property type="entry name" value="TRANSCRIPTIONAL DUAL REGULATOR HCAR-RELATED"/>
    <property type="match status" value="1"/>
</dbReference>
<evidence type="ECO:0000313" key="6">
    <source>
        <dbReference type="EMBL" id="MDY5168116.1"/>
    </source>
</evidence>
<dbReference type="InterPro" id="IPR036390">
    <property type="entry name" value="WH_DNA-bd_sf"/>
</dbReference>
<evidence type="ECO:0000313" key="7">
    <source>
        <dbReference type="EMBL" id="PXX74136.1"/>
    </source>
</evidence>
<dbReference type="Gene3D" id="1.10.10.10">
    <property type="entry name" value="Winged helix-like DNA-binding domain superfamily/Winged helix DNA-binding domain"/>
    <property type="match status" value="1"/>
</dbReference>
<dbReference type="Proteomes" id="UP000247612">
    <property type="component" value="Unassembled WGS sequence"/>
</dbReference>
<protein>
    <submittedName>
        <fullName evidence="7">DNA-binding transcriptional LysR family regulator</fullName>
    </submittedName>
    <submittedName>
        <fullName evidence="6">LysR family transcriptional regulator</fullName>
    </submittedName>
</protein>
<dbReference type="PANTHER" id="PTHR30346:SF0">
    <property type="entry name" value="HCA OPERON TRANSCRIPTIONAL ACTIVATOR HCAR"/>
    <property type="match status" value="1"/>
</dbReference>
<evidence type="ECO:0000256" key="2">
    <source>
        <dbReference type="ARBA" id="ARBA00023015"/>
    </source>
</evidence>
<keyword evidence="2" id="KW-0805">Transcription regulation</keyword>
<evidence type="ECO:0000256" key="3">
    <source>
        <dbReference type="ARBA" id="ARBA00023125"/>
    </source>
</evidence>
<dbReference type="Gene3D" id="3.40.190.10">
    <property type="entry name" value="Periplasmic binding protein-like II"/>
    <property type="match status" value="2"/>
</dbReference>
<evidence type="ECO:0000313" key="8">
    <source>
        <dbReference type="Proteomes" id="UP000247612"/>
    </source>
</evidence>
<dbReference type="InterPro" id="IPR036388">
    <property type="entry name" value="WH-like_DNA-bd_sf"/>
</dbReference>
<reference evidence="6" key="2">
    <citation type="submission" date="2022-03" db="EMBL/GenBank/DDBJ databases">
        <title>First case of bacteraemia caused by Dielma fastidiosa in a patient hospitalised with diverticulitis.</title>
        <authorList>
            <person name="Forman-Ankjaer B."/>
            <person name="Hvid-Jensen F."/>
            <person name="Kobel C.M."/>
            <person name="Greve T."/>
        </authorList>
    </citation>
    <scope>NUCLEOTIDE SEQUENCE</scope>
    <source>
        <strain evidence="6">AUH_DF_2021</strain>
    </source>
</reference>
<evidence type="ECO:0000259" key="5">
    <source>
        <dbReference type="PROSITE" id="PS50931"/>
    </source>
</evidence>
<dbReference type="EMBL" id="QJKH01000025">
    <property type="protein sequence ID" value="PXX74136.1"/>
    <property type="molecule type" value="Genomic_DNA"/>
</dbReference>
<dbReference type="GO" id="GO:0003677">
    <property type="term" value="F:DNA binding"/>
    <property type="evidence" value="ECO:0007669"/>
    <property type="project" value="UniProtKB-KW"/>
</dbReference>
<comment type="similarity">
    <text evidence="1">Belongs to the LysR transcriptional regulatory family.</text>
</comment>
<dbReference type="FunFam" id="1.10.10.10:FF:000001">
    <property type="entry name" value="LysR family transcriptional regulator"/>
    <property type="match status" value="1"/>
</dbReference>
<dbReference type="PROSITE" id="PS50931">
    <property type="entry name" value="HTH_LYSR"/>
    <property type="match status" value="1"/>
</dbReference>
<feature type="domain" description="HTH lysR-type" evidence="5">
    <location>
        <begin position="1"/>
        <end position="58"/>
    </location>
</feature>
<dbReference type="OrthoDB" id="1652954at2"/>
<reference evidence="7 8" key="1">
    <citation type="submission" date="2018-05" db="EMBL/GenBank/DDBJ databases">
        <title>Genomic Encyclopedia of Type Strains, Phase IV (KMG-IV): sequencing the most valuable type-strain genomes for metagenomic binning, comparative biology and taxonomic classification.</title>
        <authorList>
            <person name="Goeker M."/>
        </authorList>
    </citation>
    <scope>NUCLEOTIDE SEQUENCE [LARGE SCALE GENOMIC DNA]</scope>
    <source>
        <strain evidence="7 8">JC118</strain>
    </source>
</reference>
<dbReference type="SUPFAM" id="SSF53850">
    <property type="entry name" value="Periplasmic binding protein-like II"/>
    <property type="match status" value="1"/>
</dbReference>
<keyword evidence="4" id="KW-0804">Transcription</keyword>
<dbReference type="Proteomes" id="UP001276902">
    <property type="component" value="Unassembled WGS sequence"/>
</dbReference>
<organism evidence="7 8">
    <name type="scientific">Dielma fastidiosa</name>
    <dbReference type="NCBI Taxonomy" id="1034346"/>
    <lineage>
        <taxon>Bacteria</taxon>
        <taxon>Bacillati</taxon>
        <taxon>Bacillota</taxon>
        <taxon>Erysipelotrichia</taxon>
        <taxon>Erysipelotrichales</taxon>
        <taxon>Erysipelotrichaceae</taxon>
        <taxon>Dielma</taxon>
    </lineage>
</organism>
<name>A0A2V2EZH7_9FIRM</name>
<accession>A0A2V2EZH7</accession>
<proteinExistence type="inferred from homology"/>